<protein>
    <submittedName>
        <fullName evidence="2">YibE/F family protein</fullName>
    </submittedName>
</protein>
<dbReference type="PANTHER" id="PTHR41771">
    <property type="entry name" value="MEMBRANE PROTEIN-RELATED"/>
    <property type="match status" value="1"/>
</dbReference>
<dbReference type="Proteomes" id="UP000466848">
    <property type="component" value="Chromosome"/>
</dbReference>
<feature type="transmembrane region" description="Helical" evidence="1">
    <location>
        <begin position="57"/>
        <end position="75"/>
    </location>
</feature>
<evidence type="ECO:0000313" key="2">
    <source>
        <dbReference type="EMBL" id="QIB70154.1"/>
    </source>
</evidence>
<keyword evidence="1" id="KW-0472">Membrane</keyword>
<feature type="transmembrane region" description="Helical" evidence="1">
    <location>
        <begin position="388"/>
        <end position="412"/>
    </location>
</feature>
<dbReference type="InterPro" id="IPR012507">
    <property type="entry name" value="YibE_F"/>
</dbReference>
<feature type="transmembrane region" description="Helical" evidence="1">
    <location>
        <begin position="248"/>
        <end position="270"/>
    </location>
</feature>
<dbReference type="KEGG" id="abut:Ami103574_13015"/>
<dbReference type="AlphaFoldDB" id="A0A858BZI2"/>
<reference evidence="2 3" key="1">
    <citation type="submission" date="2020-02" db="EMBL/GenBank/DDBJ databases">
        <authorList>
            <person name="Kim Y.B."/>
            <person name="Roh S.W."/>
        </authorList>
    </citation>
    <scope>NUCLEOTIDE SEQUENCE [LARGE SCALE GENOMIC DNA]</scope>
    <source>
        <strain evidence="2 3">DSM 103574</strain>
    </source>
</reference>
<name>A0A858BZI2_9FIRM</name>
<dbReference type="Pfam" id="PF07907">
    <property type="entry name" value="YibE_F"/>
    <property type="match status" value="1"/>
</dbReference>
<dbReference type="PANTHER" id="PTHR41771:SF1">
    <property type="entry name" value="MEMBRANE PROTEIN"/>
    <property type="match status" value="1"/>
</dbReference>
<proteinExistence type="predicted"/>
<accession>A0A858BZI2</accession>
<keyword evidence="3" id="KW-1185">Reference proteome</keyword>
<evidence type="ECO:0000313" key="3">
    <source>
        <dbReference type="Proteomes" id="UP000466848"/>
    </source>
</evidence>
<gene>
    <name evidence="2" type="ORF">Ami103574_13015</name>
</gene>
<evidence type="ECO:0000256" key="1">
    <source>
        <dbReference type="SAM" id="Phobius"/>
    </source>
</evidence>
<keyword evidence="1" id="KW-0812">Transmembrane</keyword>
<feature type="transmembrane region" description="Helical" evidence="1">
    <location>
        <begin position="219"/>
        <end position="241"/>
    </location>
</feature>
<feature type="transmembrane region" description="Helical" evidence="1">
    <location>
        <begin position="180"/>
        <end position="213"/>
    </location>
</feature>
<sequence>MRERNKETEPIGAQKSAGLWHRFRLTHLTGSAKLAGSASLTKQFKPAAEKLNITPGFFVRNIFILAVSLLLFFLVSTDYNLYQTTIVQVTATTDTYVTSKPSAVGQEERYYRQDIQGTVKNGPYKGQPAVLENTYGESLVYDDKYEAGTCLFVDYVTEDNDTLTGTISGVKRDHYVAAAVLLLVDLLLIVGGLQGFFTVLCLTLNILLFYILLRLQYSGMNLLLLSVFMSVLFCAVVLFLIHGRSWATFMALCASLASIFFVTALSYLVMRCTPAVDYEFLEYLIHPYERSDADLLFLSEILMGCAGAVMDIAVTITACASELLRKDPEISRKALISSCRQVSEDITGTMINVVFFTNVSACIPLFVLSMQNDIHFLTVLHYQVFFEVARFLTGSIGTVAAIPFSILAVYLLHGRRAAAC</sequence>
<feature type="transmembrane region" description="Helical" evidence="1">
    <location>
        <begin position="345"/>
        <end position="368"/>
    </location>
</feature>
<dbReference type="EMBL" id="CP048649">
    <property type="protein sequence ID" value="QIB70154.1"/>
    <property type="molecule type" value="Genomic_DNA"/>
</dbReference>
<organism evidence="2 3">
    <name type="scientific">Aminipila butyrica</name>
    <dbReference type="NCBI Taxonomy" id="433296"/>
    <lineage>
        <taxon>Bacteria</taxon>
        <taxon>Bacillati</taxon>
        <taxon>Bacillota</taxon>
        <taxon>Clostridia</taxon>
        <taxon>Peptostreptococcales</taxon>
        <taxon>Anaerovoracaceae</taxon>
        <taxon>Aminipila</taxon>
    </lineage>
</organism>
<dbReference type="RefSeq" id="WP_163067393.1">
    <property type="nucleotide sequence ID" value="NZ_CP048649.1"/>
</dbReference>
<keyword evidence="1" id="KW-1133">Transmembrane helix</keyword>